<feature type="transmembrane region" description="Helical" evidence="2">
    <location>
        <begin position="20"/>
        <end position="47"/>
    </location>
</feature>
<evidence type="ECO:0000256" key="2">
    <source>
        <dbReference type="SAM" id="Phobius"/>
    </source>
</evidence>
<keyword evidence="2" id="KW-0812">Transmembrane</keyword>
<proteinExistence type="predicted"/>
<feature type="transmembrane region" description="Helical" evidence="2">
    <location>
        <begin position="252"/>
        <end position="271"/>
    </location>
</feature>
<dbReference type="Proteomes" id="UP000092993">
    <property type="component" value="Unassembled WGS sequence"/>
</dbReference>
<feature type="transmembrane region" description="Helical" evidence="2">
    <location>
        <begin position="175"/>
        <end position="198"/>
    </location>
</feature>
<sequence>MSAATPAAPQAPVDLQANRFTIVGFCLEFFGYGISFTLFIQCFRALLPRFRRNRLSTVLMGYIWIMFVLSSLASALQIKGLEIAVTTFWGYGGGIHDALIPLSITWELRASQVMYIVSSWFQDALLLYRFWVIYNANYLAVALPTLMLMATIIVSCFFMDAFLQPETGFWARKSINIGIPYTSITMAFNVLVTVMIVLRLAIMRARIRKVLGPAAATPYISIIAMLVESAFMYSALGIVVSVTYGMGSVIESLFLDLFGQMTSIAPFMIILRVANGRAYSKETAAAVTASMQFASTNSGAPFDSTTASSGKSGVPVTLGDPSGSASELSDFAARRNFRGKADDSFMYA</sequence>
<protein>
    <submittedName>
        <fullName evidence="3">Uncharacterized protein</fullName>
    </submittedName>
</protein>
<accession>A0A1C7LQ43</accession>
<evidence type="ECO:0000313" key="4">
    <source>
        <dbReference type="Proteomes" id="UP000092993"/>
    </source>
</evidence>
<evidence type="ECO:0000256" key="1">
    <source>
        <dbReference type="SAM" id="MobiDB-lite"/>
    </source>
</evidence>
<dbReference type="OMA" id="IAYWAIS"/>
<gene>
    <name evidence="3" type="ORF">A0H81_13102</name>
</gene>
<feature type="transmembrane region" description="Helical" evidence="2">
    <location>
        <begin position="219"/>
        <end position="246"/>
    </location>
</feature>
<feature type="region of interest" description="Disordered" evidence="1">
    <location>
        <begin position="304"/>
        <end position="326"/>
    </location>
</feature>
<name>A0A1C7LQ43_GRIFR</name>
<dbReference type="AlphaFoldDB" id="A0A1C7LQ43"/>
<dbReference type="EMBL" id="LUGG01000027">
    <property type="protein sequence ID" value="OBZ66833.1"/>
    <property type="molecule type" value="Genomic_DNA"/>
</dbReference>
<comment type="caution">
    <text evidence="3">The sequence shown here is derived from an EMBL/GenBank/DDBJ whole genome shotgun (WGS) entry which is preliminary data.</text>
</comment>
<evidence type="ECO:0000313" key="3">
    <source>
        <dbReference type="EMBL" id="OBZ66833.1"/>
    </source>
</evidence>
<reference evidence="3 4" key="1">
    <citation type="submission" date="2016-03" db="EMBL/GenBank/DDBJ databases">
        <title>Whole genome sequencing of Grifola frondosa 9006-11.</title>
        <authorList>
            <person name="Min B."/>
            <person name="Park H."/>
            <person name="Kim J.-G."/>
            <person name="Cho H."/>
            <person name="Oh Y.-L."/>
            <person name="Kong W.-S."/>
            <person name="Choi I.-G."/>
        </authorList>
    </citation>
    <scope>NUCLEOTIDE SEQUENCE [LARGE SCALE GENOMIC DNA]</scope>
    <source>
        <strain evidence="3 4">9006-11</strain>
    </source>
</reference>
<dbReference type="OrthoDB" id="2796825at2759"/>
<feature type="transmembrane region" description="Helical" evidence="2">
    <location>
        <begin position="138"/>
        <end position="163"/>
    </location>
</feature>
<keyword evidence="2" id="KW-0472">Membrane</keyword>
<organism evidence="3 4">
    <name type="scientific">Grifola frondosa</name>
    <name type="common">Maitake</name>
    <name type="synonym">Polyporus frondosus</name>
    <dbReference type="NCBI Taxonomy" id="5627"/>
    <lineage>
        <taxon>Eukaryota</taxon>
        <taxon>Fungi</taxon>
        <taxon>Dikarya</taxon>
        <taxon>Basidiomycota</taxon>
        <taxon>Agaricomycotina</taxon>
        <taxon>Agaricomycetes</taxon>
        <taxon>Polyporales</taxon>
        <taxon>Grifolaceae</taxon>
        <taxon>Grifola</taxon>
    </lineage>
</organism>
<keyword evidence="4" id="KW-1185">Reference proteome</keyword>
<feature type="transmembrane region" description="Helical" evidence="2">
    <location>
        <begin position="113"/>
        <end position="131"/>
    </location>
</feature>
<feature type="transmembrane region" description="Helical" evidence="2">
    <location>
        <begin position="59"/>
        <end position="78"/>
    </location>
</feature>
<keyword evidence="2" id="KW-1133">Transmembrane helix</keyword>